<sequence>MELPSKINNNEKSLQQGISPSGNGGLISNSKLTALVVDSDRICQILEKAILESQGVETQVVGSGRDALDLLASGATFNLIIIAMVLPIMNGVETTRRIRAMGICSKMLGVTACSYEREKQAFLDAGVDEFIEKPLISSKVSLHSKRDAKCMNESWIQ</sequence>
<dbReference type="PROSITE" id="PS50110">
    <property type="entry name" value="RESPONSE_REGULATORY"/>
    <property type="match status" value="1"/>
</dbReference>
<dbReference type="CDD" id="cd17546">
    <property type="entry name" value="REC_hyHK_CKI1_RcsC-like"/>
    <property type="match status" value="1"/>
</dbReference>
<keyword evidence="3" id="KW-0812">Transmembrane</keyword>
<dbReference type="PANTHER" id="PTHR43228:SF17">
    <property type="entry name" value="HISTIDINE KINASE RESPONSE REGULATOR AND TRANSCRIPTION FACTOR RR-A-TYPE FAMILY-RELATED"/>
    <property type="match status" value="1"/>
</dbReference>
<evidence type="ECO:0000256" key="1">
    <source>
        <dbReference type="PROSITE-ProRule" id="PRU00169"/>
    </source>
</evidence>
<keyword evidence="3" id="KW-1133">Transmembrane helix</keyword>
<feature type="region of interest" description="Disordered" evidence="2">
    <location>
        <begin position="1"/>
        <end position="21"/>
    </location>
</feature>
<dbReference type="PANTHER" id="PTHR43228">
    <property type="entry name" value="TWO-COMPONENT RESPONSE REGULATOR"/>
    <property type="match status" value="1"/>
</dbReference>
<proteinExistence type="predicted"/>
<evidence type="ECO:0000256" key="2">
    <source>
        <dbReference type="SAM" id="MobiDB-lite"/>
    </source>
</evidence>
<dbReference type="Gene3D" id="3.40.50.2300">
    <property type="match status" value="1"/>
</dbReference>
<dbReference type="ExpressionAtlas" id="A5BLU1">
    <property type="expression patterns" value="baseline"/>
</dbReference>
<evidence type="ECO:0000313" key="5">
    <source>
        <dbReference type="EMBL" id="CAN61539.1"/>
    </source>
</evidence>
<dbReference type="InterPro" id="IPR052048">
    <property type="entry name" value="ST_Response_Regulator"/>
</dbReference>
<feature type="domain" description="Response regulatory" evidence="4">
    <location>
        <begin position="33"/>
        <end position="148"/>
    </location>
</feature>
<dbReference type="SMART" id="SM00448">
    <property type="entry name" value="REC"/>
    <property type="match status" value="1"/>
</dbReference>
<dbReference type="InterPro" id="IPR001789">
    <property type="entry name" value="Sig_transdc_resp-reg_receiver"/>
</dbReference>
<dbReference type="AlphaFoldDB" id="A5BLU1"/>
<dbReference type="Pfam" id="PF00072">
    <property type="entry name" value="Response_reg"/>
    <property type="match status" value="1"/>
</dbReference>
<dbReference type="EMBL" id="AM463928">
    <property type="protein sequence ID" value="CAN61539.1"/>
    <property type="molecule type" value="Genomic_DNA"/>
</dbReference>
<dbReference type="GO" id="GO:0000160">
    <property type="term" value="P:phosphorelay signal transduction system"/>
    <property type="evidence" value="ECO:0007669"/>
    <property type="project" value="InterPro"/>
</dbReference>
<gene>
    <name evidence="5" type="ORF">VITISV_030743</name>
</gene>
<feature type="transmembrane region" description="Helical" evidence="3">
    <location>
        <begin position="70"/>
        <end position="89"/>
    </location>
</feature>
<evidence type="ECO:0000256" key="3">
    <source>
        <dbReference type="SAM" id="Phobius"/>
    </source>
</evidence>
<organism evidence="5">
    <name type="scientific">Vitis vinifera</name>
    <name type="common">Grape</name>
    <dbReference type="NCBI Taxonomy" id="29760"/>
    <lineage>
        <taxon>Eukaryota</taxon>
        <taxon>Viridiplantae</taxon>
        <taxon>Streptophyta</taxon>
        <taxon>Embryophyta</taxon>
        <taxon>Tracheophyta</taxon>
        <taxon>Spermatophyta</taxon>
        <taxon>Magnoliopsida</taxon>
        <taxon>eudicotyledons</taxon>
        <taxon>Gunneridae</taxon>
        <taxon>Pentapetalae</taxon>
        <taxon>rosids</taxon>
        <taxon>Vitales</taxon>
        <taxon>Vitaceae</taxon>
        <taxon>Viteae</taxon>
        <taxon>Vitis</taxon>
    </lineage>
</organism>
<accession>A5BLU1</accession>
<name>A5BLU1_VITVI</name>
<dbReference type="InterPro" id="IPR011006">
    <property type="entry name" value="CheY-like_superfamily"/>
</dbReference>
<comment type="caution">
    <text evidence="1">Lacks conserved residue(s) required for the propagation of feature annotation.</text>
</comment>
<keyword evidence="3" id="KW-0472">Membrane</keyword>
<dbReference type="SUPFAM" id="SSF52172">
    <property type="entry name" value="CheY-like"/>
    <property type="match status" value="1"/>
</dbReference>
<reference evidence="5" key="1">
    <citation type="journal article" date="2007" name="PLoS ONE">
        <title>The first genome sequence of an elite grapevine cultivar (Pinot noir Vitis vinifera L.): coping with a highly heterozygous genome.</title>
        <authorList>
            <person name="Velasco R."/>
            <person name="Zharkikh A."/>
            <person name="Troggio M."/>
            <person name="Cartwright D.A."/>
            <person name="Cestaro A."/>
            <person name="Pruss D."/>
            <person name="Pindo M."/>
            <person name="FitzGerald L.M."/>
            <person name="Vezzulli S."/>
            <person name="Reid J."/>
            <person name="Malacarne G."/>
            <person name="Iliev D."/>
            <person name="Coppola G."/>
            <person name="Wardell B."/>
            <person name="Micheletti D."/>
            <person name="Macalma T."/>
            <person name="Facci M."/>
            <person name="Mitchell J.T."/>
            <person name="Perazzolli M."/>
            <person name="Eldredge G."/>
            <person name="Gatto P."/>
            <person name="Oyzerski R."/>
            <person name="Moretto M."/>
            <person name="Gutin N."/>
            <person name="Stefanini M."/>
            <person name="Chen Y."/>
            <person name="Segala C."/>
            <person name="Davenport C."/>
            <person name="Dematte L."/>
            <person name="Mraz A."/>
            <person name="Battilana J."/>
            <person name="Stormo K."/>
            <person name="Costa F."/>
            <person name="Tao Q."/>
            <person name="Si-Ammour A."/>
            <person name="Harkins T."/>
            <person name="Lackey A."/>
            <person name="Perbost C."/>
            <person name="Taillon B."/>
            <person name="Stella A."/>
            <person name="Solovyev V."/>
            <person name="Fawcett J.A."/>
            <person name="Sterck L."/>
            <person name="Vandepoele K."/>
            <person name="Grando S.M."/>
            <person name="Toppo S."/>
            <person name="Moser C."/>
            <person name="Lanchbury J."/>
            <person name="Bogden R."/>
            <person name="Skolnick M."/>
            <person name="Sgaramella V."/>
            <person name="Bhatnagar S.K."/>
            <person name="Fontana P."/>
            <person name="Gutin A."/>
            <person name="Van de Peer Y."/>
            <person name="Salamini F."/>
            <person name="Viola R."/>
        </authorList>
    </citation>
    <scope>NUCLEOTIDE SEQUENCE</scope>
</reference>
<evidence type="ECO:0000259" key="4">
    <source>
        <dbReference type="PROSITE" id="PS50110"/>
    </source>
</evidence>
<protein>
    <recommendedName>
        <fullName evidence="4">Response regulatory domain-containing protein</fullName>
    </recommendedName>
</protein>